<evidence type="ECO:0000313" key="2">
    <source>
        <dbReference type="EMBL" id="SUZ85669.1"/>
    </source>
</evidence>
<dbReference type="Gene3D" id="3.40.630.30">
    <property type="match status" value="1"/>
</dbReference>
<dbReference type="AlphaFoldDB" id="A0A381R4D0"/>
<dbReference type="EMBL" id="UINC01001646">
    <property type="protein sequence ID" value="SUZ85669.1"/>
    <property type="molecule type" value="Genomic_DNA"/>
</dbReference>
<feature type="domain" description="N-acetyltransferase" evidence="1">
    <location>
        <begin position="10"/>
        <end position="72"/>
    </location>
</feature>
<dbReference type="InterPro" id="IPR000182">
    <property type="entry name" value="GNAT_dom"/>
</dbReference>
<accession>A0A381R4D0</accession>
<organism evidence="2">
    <name type="scientific">marine metagenome</name>
    <dbReference type="NCBI Taxonomy" id="408172"/>
    <lineage>
        <taxon>unclassified sequences</taxon>
        <taxon>metagenomes</taxon>
        <taxon>ecological metagenomes</taxon>
    </lineage>
</organism>
<evidence type="ECO:0000259" key="1">
    <source>
        <dbReference type="Pfam" id="PF00583"/>
    </source>
</evidence>
<reference evidence="2" key="1">
    <citation type="submission" date="2018-05" db="EMBL/GenBank/DDBJ databases">
        <authorList>
            <person name="Lanie J.A."/>
            <person name="Ng W.-L."/>
            <person name="Kazmierczak K.M."/>
            <person name="Andrzejewski T.M."/>
            <person name="Davidsen T.M."/>
            <person name="Wayne K.J."/>
            <person name="Tettelin H."/>
            <person name="Glass J.I."/>
            <person name="Rusch D."/>
            <person name="Podicherti R."/>
            <person name="Tsui H.-C.T."/>
            <person name="Winkler M.E."/>
        </authorList>
    </citation>
    <scope>NUCLEOTIDE SEQUENCE</scope>
</reference>
<dbReference type="CDD" id="cd04301">
    <property type="entry name" value="NAT_SF"/>
    <property type="match status" value="1"/>
</dbReference>
<dbReference type="Pfam" id="PF00583">
    <property type="entry name" value="Acetyltransf_1"/>
    <property type="match status" value="1"/>
</dbReference>
<proteinExistence type="predicted"/>
<protein>
    <recommendedName>
        <fullName evidence="1">N-acetyltransferase domain-containing protein</fullName>
    </recommendedName>
</protein>
<dbReference type="InterPro" id="IPR016181">
    <property type="entry name" value="Acyl_CoA_acyltransferase"/>
</dbReference>
<gene>
    <name evidence="2" type="ORF">METZ01_LOCUS38523</name>
</gene>
<name>A0A381R4D0_9ZZZZ</name>
<dbReference type="SUPFAM" id="SSF55729">
    <property type="entry name" value="Acyl-CoA N-acyltransferases (Nat)"/>
    <property type="match status" value="1"/>
</dbReference>
<sequence>MNYEWVSERYKNFMYIDRISVIQEFQNKQLGTALYNDLIKCSKEENYDIILCEVNIYPQNPGSIRFHKRFDFIECGSQFTEGGKKQVQFFFREL</sequence>
<dbReference type="GO" id="GO:0016747">
    <property type="term" value="F:acyltransferase activity, transferring groups other than amino-acyl groups"/>
    <property type="evidence" value="ECO:0007669"/>
    <property type="project" value="InterPro"/>
</dbReference>